<proteinExistence type="predicted"/>
<feature type="transmembrane region" description="Helical" evidence="1">
    <location>
        <begin position="36"/>
        <end position="57"/>
    </location>
</feature>
<dbReference type="Proteomes" id="UP000276588">
    <property type="component" value="Unassembled WGS sequence"/>
</dbReference>
<feature type="transmembrane region" description="Helical" evidence="1">
    <location>
        <begin position="149"/>
        <end position="169"/>
    </location>
</feature>
<evidence type="ECO:0000256" key="1">
    <source>
        <dbReference type="SAM" id="Phobius"/>
    </source>
</evidence>
<feature type="transmembrane region" description="Helical" evidence="1">
    <location>
        <begin position="69"/>
        <end position="89"/>
    </location>
</feature>
<comment type="caution">
    <text evidence="2">The sequence shown here is derived from an EMBL/GenBank/DDBJ whole genome shotgun (WGS) entry which is preliminary data.</text>
</comment>
<evidence type="ECO:0000313" key="2">
    <source>
        <dbReference type="EMBL" id="RJX43238.1"/>
    </source>
</evidence>
<accession>A0A3A6QBC9</accession>
<feature type="transmembrane region" description="Helical" evidence="1">
    <location>
        <begin position="7"/>
        <end position="30"/>
    </location>
</feature>
<gene>
    <name evidence="2" type="ORF">DM826_06410</name>
</gene>
<sequence>MDGRRLIEALLGVYVATLVLPAFAVFGWVAVASASLGSILAAGLAIAAATAMAATTIADLPDRVTSPSVVVATILPPLLFLPYMILARPESTPDVFPVVGLLAVLPGIGVLLAAAEIRNRRLRAQASEYAVVTTGDDANESSLGRSIRVAAAGGVGLIVVGVAVSILAFDGFDGNSTLFTSLTGLSSLFFLFDNDSQELAVTDKGLRVNRSMTPWADFDSFRVTDEKIKLKRARWWLPTRDFDREEIDDDAAFIEAMGEFLARTDTETERATATPER</sequence>
<reference evidence="2 3" key="1">
    <citation type="submission" date="2018-06" db="EMBL/GenBank/DDBJ databases">
        <title>Halonotius sp. F13-13 a new haloarchaeeon isolated from a solar saltern from Isla Cristina, Huelva, Spain.</title>
        <authorList>
            <person name="Duran-Viseras A."/>
            <person name="Sanchez-Porro C."/>
            <person name="Ventosa A."/>
        </authorList>
    </citation>
    <scope>NUCLEOTIDE SEQUENCE [LARGE SCALE GENOMIC DNA]</scope>
    <source>
        <strain evidence="2 3">F13-13</strain>
    </source>
</reference>
<keyword evidence="3" id="KW-1185">Reference proteome</keyword>
<name>A0A3A6QBC9_9EURY</name>
<feature type="transmembrane region" description="Helical" evidence="1">
    <location>
        <begin position="95"/>
        <end position="115"/>
    </location>
</feature>
<dbReference type="RefSeq" id="WP_120102577.1">
    <property type="nucleotide sequence ID" value="NZ_QKNY01000009.1"/>
</dbReference>
<keyword evidence="1" id="KW-0812">Transmembrane</keyword>
<organism evidence="2 3">
    <name type="scientific">Halonotius aquaticus</name>
    <dbReference type="NCBI Taxonomy" id="2216978"/>
    <lineage>
        <taxon>Archaea</taxon>
        <taxon>Methanobacteriati</taxon>
        <taxon>Methanobacteriota</taxon>
        <taxon>Stenosarchaea group</taxon>
        <taxon>Halobacteria</taxon>
        <taxon>Halobacteriales</taxon>
        <taxon>Haloferacaceae</taxon>
        <taxon>Halonotius</taxon>
    </lineage>
</organism>
<evidence type="ECO:0000313" key="3">
    <source>
        <dbReference type="Proteomes" id="UP000276588"/>
    </source>
</evidence>
<dbReference type="EMBL" id="QKNY01000009">
    <property type="protein sequence ID" value="RJX43238.1"/>
    <property type="molecule type" value="Genomic_DNA"/>
</dbReference>
<dbReference type="AlphaFoldDB" id="A0A3A6QBC9"/>
<protein>
    <submittedName>
        <fullName evidence="2">Uncharacterized protein</fullName>
    </submittedName>
</protein>
<keyword evidence="1" id="KW-0472">Membrane</keyword>
<dbReference type="OrthoDB" id="343054at2157"/>
<keyword evidence="1" id="KW-1133">Transmembrane helix</keyword>